<proteinExistence type="predicted"/>
<reference evidence="3 4" key="1">
    <citation type="journal article" date="2023" name="G3 (Bethesda)">
        <title>A haplotype-resolved chromosome-scale genome for Quercus rubra L. provides insights into the genetics of adaptive traits for red oak species.</title>
        <authorList>
            <person name="Kapoor B."/>
            <person name="Jenkins J."/>
            <person name="Schmutz J."/>
            <person name="Zhebentyayeva T."/>
            <person name="Kuelheim C."/>
            <person name="Coggeshall M."/>
            <person name="Heim C."/>
            <person name="Lasky J.R."/>
            <person name="Leites L."/>
            <person name="Islam-Faridi N."/>
            <person name="Romero-Severson J."/>
            <person name="DeLeo V.L."/>
            <person name="Lucas S.M."/>
            <person name="Lazic D."/>
            <person name="Gailing O."/>
            <person name="Carlson J."/>
            <person name="Staton M."/>
        </authorList>
    </citation>
    <scope>NUCLEOTIDE SEQUENCE [LARGE SCALE GENOMIC DNA]</scope>
    <source>
        <strain evidence="3">Pseudo-F2</strain>
    </source>
</reference>
<keyword evidence="4" id="KW-1185">Reference proteome</keyword>
<dbReference type="EMBL" id="JAXUIC010000008">
    <property type="protein sequence ID" value="KAK4578178.1"/>
    <property type="molecule type" value="Genomic_DNA"/>
</dbReference>
<feature type="compositionally biased region" description="Basic and acidic residues" evidence="1">
    <location>
        <begin position="89"/>
        <end position="102"/>
    </location>
</feature>
<feature type="transmembrane region" description="Helical" evidence="2">
    <location>
        <begin position="145"/>
        <end position="162"/>
    </location>
</feature>
<feature type="region of interest" description="Disordered" evidence="1">
    <location>
        <begin position="83"/>
        <end position="121"/>
    </location>
</feature>
<keyword evidence="2" id="KW-0812">Transmembrane</keyword>
<dbReference type="AlphaFoldDB" id="A0AAN7IEU4"/>
<accession>A0AAN7IEU4</accession>
<keyword evidence="2" id="KW-0472">Membrane</keyword>
<evidence type="ECO:0000256" key="2">
    <source>
        <dbReference type="SAM" id="Phobius"/>
    </source>
</evidence>
<name>A0AAN7IEU4_QUERU</name>
<keyword evidence="2" id="KW-1133">Transmembrane helix</keyword>
<evidence type="ECO:0000313" key="4">
    <source>
        <dbReference type="Proteomes" id="UP001324115"/>
    </source>
</evidence>
<comment type="caution">
    <text evidence="3">The sequence shown here is derived from an EMBL/GenBank/DDBJ whole genome shotgun (WGS) entry which is preliminary data.</text>
</comment>
<sequence length="172" mass="19205">MHIINGGTASSSNRGQYKEKRDGVVLDASSVDSAADIRHVLSTQSRSRHSVEQRAAPRKFHLKNSSLKVVSIDKAEDASRLSITTNLPQKERSITESDKEQKMAQGTNADNSPKLKKVRSAGSDQKGSLIFQETSQKGHESSLPLVYFYKILLGIFLFVVFFREMLLYGNWC</sequence>
<dbReference type="EMBL" id="JAXUIC010000008">
    <property type="protein sequence ID" value="KAK4578179.1"/>
    <property type="molecule type" value="Genomic_DNA"/>
</dbReference>
<organism evidence="3 4">
    <name type="scientific">Quercus rubra</name>
    <name type="common">Northern red oak</name>
    <name type="synonym">Quercus borealis</name>
    <dbReference type="NCBI Taxonomy" id="3512"/>
    <lineage>
        <taxon>Eukaryota</taxon>
        <taxon>Viridiplantae</taxon>
        <taxon>Streptophyta</taxon>
        <taxon>Embryophyta</taxon>
        <taxon>Tracheophyta</taxon>
        <taxon>Spermatophyta</taxon>
        <taxon>Magnoliopsida</taxon>
        <taxon>eudicotyledons</taxon>
        <taxon>Gunneridae</taxon>
        <taxon>Pentapetalae</taxon>
        <taxon>rosids</taxon>
        <taxon>fabids</taxon>
        <taxon>Fagales</taxon>
        <taxon>Fagaceae</taxon>
        <taxon>Quercus</taxon>
    </lineage>
</organism>
<feature type="region of interest" description="Disordered" evidence="1">
    <location>
        <begin position="1"/>
        <end position="21"/>
    </location>
</feature>
<evidence type="ECO:0000256" key="1">
    <source>
        <dbReference type="SAM" id="MobiDB-lite"/>
    </source>
</evidence>
<evidence type="ECO:0000313" key="3">
    <source>
        <dbReference type="EMBL" id="KAK4578179.1"/>
    </source>
</evidence>
<gene>
    <name evidence="3" type="ORF">RGQ29_028355</name>
</gene>
<protein>
    <submittedName>
        <fullName evidence="3">Uncharacterized protein</fullName>
    </submittedName>
</protein>
<dbReference type="Proteomes" id="UP001324115">
    <property type="component" value="Unassembled WGS sequence"/>
</dbReference>